<dbReference type="EMBL" id="JAEPQZ010000002">
    <property type="protein sequence ID" value="KAG2184924.1"/>
    <property type="molecule type" value="Genomic_DNA"/>
</dbReference>
<dbReference type="AlphaFoldDB" id="A0A8H7Q4J9"/>
<sequence>MSRSVPVSEVIESLQAQVEELKFIASEYQSTKDVDQQETKTTMSDLTIQKELEELKIKYAKSEYRIEMLCRALDEKDKVIKTLSTQQQ</sequence>
<dbReference type="OrthoDB" id="2405052at2759"/>
<accession>A0A8H7Q4J9</accession>
<comment type="caution">
    <text evidence="1">The sequence shown here is derived from an EMBL/GenBank/DDBJ whole genome shotgun (WGS) entry which is preliminary data.</text>
</comment>
<evidence type="ECO:0000313" key="1">
    <source>
        <dbReference type="EMBL" id="KAG2184924.1"/>
    </source>
</evidence>
<gene>
    <name evidence="1" type="ORF">INT43_000837</name>
</gene>
<proteinExistence type="predicted"/>
<reference evidence="1" key="1">
    <citation type="submission" date="2020-12" db="EMBL/GenBank/DDBJ databases">
        <title>Metabolic potential, ecology and presence of endohyphal bacteria is reflected in genomic diversity of Mucoromycotina.</title>
        <authorList>
            <person name="Muszewska A."/>
            <person name="Okrasinska A."/>
            <person name="Steczkiewicz K."/>
            <person name="Drgas O."/>
            <person name="Orlowska M."/>
            <person name="Perlinska-Lenart U."/>
            <person name="Aleksandrzak-Piekarczyk T."/>
            <person name="Szatraj K."/>
            <person name="Zielenkiewicz U."/>
            <person name="Pilsyk S."/>
            <person name="Malc E."/>
            <person name="Mieczkowski P."/>
            <person name="Kruszewska J.S."/>
            <person name="Biernat P."/>
            <person name="Pawlowska J."/>
        </authorList>
    </citation>
    <scope>NUCLEOTIDE SEQUENCE</scope>
    <source>
        <strain evidence="1">WA0000067209</strain>
    </source>
</reference>
<name>A0A8H7Q4J9_MORIS</name>
<dbReference type="Proteomes" id="UP000654370">
    <property type="component" value="Unassembled WGS sequence"/>
</dbReference>
<organism evidence="1 2">
    <name type="scientific">Mortierella isabellina</name>
    <name type="common">Filamentous fungus</name>
    <name type="synonym">Umbelopsis isabellina</name>
    <dbReference type="NCBI Taxonomy" id="91625"/>
    <lineage>
        <taxon>Eukaryota</taxon>
        <taxon>Fungi</taxon>
        <taxon>Fungi incertae sedis</taxon>
        <taxon>Mucoromycota</taxon>
        <taxon>Mucoromycotina</taxon>
        <taxon>Umbelopsidomycetes</taxon>
        <taxon>Umbelopsidales</taxon>
        <taxon>Umbelopsidaceae</taxon>
        <taxon>Umbelopsis</taxon>
    </lineage>
</organism>
<keyword evidence="2" id="KW-1185">Reference proteome</keyword>
<protein>
    <submittedName>
        <fullName evidence="1">Uncharacterized protein</fullName>
    </submittedName>
</protein>
<evidence type="ECO:0000313" key="2">
    <source>
        <dbReference type="Proteomes" id="UP000654370"/>
    </source>
</evidence>